<accession>A0A934SV63</accession>
<organism evidence="1 2">
    <name type="scientific">Noviherbaspirillum pedocola</name>
    <dbReference type="NCBI Taxonomy" id="2801341"/>
    <lineage>
        <taxon>Bacteria</taxon>
        <taxon>Pseudomonadati</taxon>
        <taxon>Pseudomonadota</taxon>
        <taxon>Betaproteobacteria</taxon>
        <taxon>Burkholderiales</taxon>
        <taxon>Oxalobacteraceae</taxon>
        <taxon>Noviherbaspirillum</taxon>
    </lineage>
</organism>
<evidence type="ECO:0000313" key="1">
    <source>
        <dbReference type="EMBL" id="MBK4736174.1"/>
    </source>
</evidence>
<evidence type="ECO:0000313" key="2">
    <source>
        <dbReference type="Proteomes" id="UP000622890"/>
    </source>
</evidence>
<protein>
    <submittedName>
        <fullName evidence="1">Uncharacterized protein</fullName>
    </submittedName>
</protein>
<comment type="caution">
    <text evidence="1">The sequence shown here is derived from an EMBL/GenBank/DDBJ whole genome shotgun (WGS) entry which is preliminary data.</text>
</comment>
<name>A0A934SV63_9BURK</name>
<reference evidence="1" key="1">
    <citation type="submission" date="2021-01" db="EMBL/GenBank/DDBJ databases">
        <title>Genome sequence of strain Noviherbaspirillum sp. DKR-6.</title>
        <authorList>
            <person name="Chaudhary D.K."/>
        </authorList>
    </citation>
    <scope>NUCLEOTIDE SEQUENCE</scope>
    <source>
        <strain evidence="1">DKR-6</strain>
    </source>
</reference>
<gene>
    <name evidence="1" type="ORF">JJB74_16245</name>
</gene>
<keyword evidence="2" id="KW-1185">Reference proteome</keyword>
<proteinExistence type="predicted"/>
<sequence>MPLSSPAVATSKPVSRRTNVCERRRYRLARARGEELGAITSLHPAAPPLLKFVNVTTAVCFADTPQCTGDFSGAGRTPMVLVHERGEMLEYRMVPMCRAVMVEPPAGEDAPVMCQLQLKGGVTAIVDGDTLIYLR</sequence>
<dbReference type="AlphaFoldDB" id="A0A934SV63"/>
<dbReference type="RefSeq" id="WP_200593351.1">
    <property type="nucleotide sequence ID" value="NZ_JAEPBG010000006.1"/>
</dbReference>
<dbReference type="EMBL" id="JAEPBG010000006">
    <property type="protein sequence ID" value="MBK4736174.1"/>
    <property type="molecule type" value="Genomic_DNA"/>
</dbReference>
<dbReference type="Proteomes" id="UP000622890">
    <property type="component" value="Unassembled WGS sequence"/>
</dbReference>